<evidence type="ECO:0000313" key="1">
    <source>
        <dbReference type="EMBL" id="KAJ7692836.1"/>
    </source>
</evidence>
<comment type="caution">
    <text evidence="1">The sequence shown here is derived from an EMBL/GenBank/DDBJ whole genome shotgun (WGS) entry which is preliminary data.</text>
</comment>
<protein>
    <submittedName>
        <fullName evidence="1">Uncharacterized protein</fullName>
    </submittedName>
</protein>
<evidence type="ECO:0000313" key="2">
    <source>
        <dbReference type="Proteomes" id="UP001221757"/>
    </source>
</evidence>
<name>A0AAD7DJM8_MYCRO</name>
<gene>
    <name evidence="1" type="ORF">B0H17DRAFT_1179170</name>
</gene>
<reference evidence="1" key="1">
    <citation type="submission" date="2023-03" db="EMBL/GenBank/DDBJ databases">
        <title>Massive genome expansion in bonnet fungi (Mycena s.s.) driven by repeated elements and novel gene families across ecological guilds.</title>
        <authorList>
            <consortium name="Lawrence Berkeley National Laboratory"/>
            <person name="Harder C.B."/>
            <person name="Miyauchi S."/>
            <person name="Viragh M."/>
            <person name="Kuo A."/>
            <person name="Thoen E."/>
            <person name="Andreopoulos B."/>
            <person name="Lu D."/>
            <person name="Skrede I."/>
            <person name="Drula E."/>
            <person name="Henrissat B."/>
            <person name="Morin E."/>
            <person name="Kohler A."/>
            <person name="Barry K."/>
            <person name="LaButti K."/>
            <person name="Morin E."/>
            <person name="Salamov A."/>
            <person name="Lipzen A."/>
            <person name="Mereny Z."/>
            <person name="Hegedus B."/>
            <person name="Baldrian P."/>
            <person name="Stursova M."/>
            <person name="Weitz H."/>
            <person name="Taylor A."/>
            <person name="Grigoriev I.V."/>
            <person name="Nagy L.G."/>
            <person name="Martin F."/>
            <person name="Kauserud H."/>
        </authorList>
    </citation>
    <scope>NUCLEOTIDE SEQUENCE</scope>
    <source>
        <strain evidence="1">CBHHK067</strain>
    </source>
</reference>
<dbReference type="AlphaFoldDB" id="A0AAD7DJM8"/>
<proteinExistence type="predicted"/>
<dbReference type="EMBL" id="JARKIE010000049">
    <property type="protein sequence ID" value="KAJ7692836.1"/>
    <property type="molecule type" value="Genomic_DNA"/>
</dbReference>
<organism evidence="1 2">
    <name type="scientific">Mycena rosella</name>
    <name type="common">Pink bonnet</name>
    <name type="synonym">Agaricus rosellus</name>
    <dbReference type="NCBI Taxonomy" id="1033263"/>
    <lineage>
        <taxon>Eukaryota</taxon>
        <taxon>Fungi</taxon>
        <taxon>Dikarya</taxon>
        <taxon>Basidiomycota</taxon>
        <taxon>Agaricomycotina</taxon>
        <taxon>Agaricomycetes</taxon>
        <taxon>Agaricomycetidae</taxon>
        <taxon>Agaricales</taxon>
        <taxon>Marasmiineae</taxon>
        <taxon>Mycenaceae</taxon>
        <taxon>Mycena</taxon>
    </lineage>
</organism>
<sequence length="581" mass="64934">MSFVSNADHFTLGDGVCYNNIHGNSNVHNSCCGRKHHREEIGDVLERMEPVRKRHRREAGSKNGIAASGVISVQVIANRHLKLNLEIGSGPGYFLHTGEIKGRAVIVKVFNAGPTAREQLVSTVALSNGLMCVIPIGSEVTKLKIYILSTFEDCGRPTRGRAQRRSYKKHYSGIQNGFGLKLIRVLRSANRVLHKDFCDLGPNAPTFCPSEFNHTVLDGFIAIQRFGVAAQDHEETAPVPPRREYVWRTMDRGPQSLTTVASRIAADLDVKSSSVHKLASIDGRSPHRCAGYVREEITLATTTVDSAVVSHDAPSPLEICSVCHEVVGLDEQFRCICGDQGLNNRSSRPAAHRQMPDVQNLAPQRLFSLDKAWEGWTSSVVYAELGAHQDHNGHVADAFPFMPQYPPPHQIPLELSPFAPRSRTSRRARTTEYSDDRDLVDICFEFSSKARCDGTRVLIVPEDLRTDALIMKHATSAGPFRQIITETLSMPDTSWNITEDSITEELISQFPFEKVEEDELLPFSARTRQLYNMLDLEWGIAETRNITQDSLTQELISEFPFWTVEEDEFASLFSHTTVLQL</sequence>
<dbReference type="Proteomes" id="UP001221757">
    <property type="component" value="Unassembled WGS sequence"/>
</dbReference>
<accession>A0AAD7DJM8</accession>
<keyword evidence="2" id="KW-1185">Reference proteome</keyword>